<evidence type="ECO:0000256" key="5">
    <source>
        <dbReference type="ARBA" id="ARBA00023204"/>
    </source>
</evidence>
<dbReference type="Pfam" id="PF02565">
    <property type="entry name" value="RecO_C"/>
    <property type="match status" value="1"/>
</dbReference>
<comment type="function">
    <text evidence="7">Involved in DNA repair and RecF pathway recombination.</text>
</comment>
<evidence type="ECO:0000256" key="3">
    <source>
        <dbReference type="ARBA" id="ARBA00022763"/>
    </source>
</evidence>
<dbReference type="InterPro" id="IPR042242">
    <property type="entry name" value="RecO_C"/>
</dbReference>
<comment type="similarity">
    <text evidence="1 7">Belongs to the RecO family.</text>
</comment>
<evidence type="ECO:0000259" key="8">
    <source>
        <dbReference type="Pfam" id="PF11967"/>
    </source>
</evidence>
<dbReference type="InterPro" id="IPR003717">
    <property type="entry name" value="RecO"/>
</dbReference>
<gene>
    <name evidence="7" type="primary">recO</name>
    <name evidence="9" type="ORF">SAMN05421855_1011000</name>
</gene>
<dbReference type="InterPro" id="IPR022572">
    <property type="entry name" value="DNA_rep/recomb_RecO_N"/>
</dbReference>
<dbReference type="PANTHER" id="PTHR33991">
    <property type="entry name" value="DNA REPAIR PROTEIN RECO"/>
    <property type="match status" value="1"/>
</dbReference>
<dbReference type="PANTHER" id="PTHR33991:SF1">
    <property type="entry name" value="DNA REPAIR PROTEIN RECO"/>
    <property type="match status" value="1"/>
</dbReference>
<dbReference type="STRING" id="227084.SAMN05421855_1011000"/>
<keyword evidence="10" id="KW-1185">Reference proteome</keyword>
<dbReference type="GO" id="GO:0043590">
    <property type="term" value="C:bacterial nucleoid"/>
    <property type="evidence" value="ECO:0007669"/>
    <property type="project" value="TreeGrafter"/>
</dbReference>
<protein>
    <recommendedName>
        <fullName evidence="2 7">DNA repair protein RecO</fullName>
    </recommendedName>
    <alternativeName>
        <fullName evidence="6 7">Recombination protein O</fullName>
    </alternativeName>
</protein>
<dbReference type="InterPro" id="IPR037278">
    <property type="entry name" value="ARFGAP/RecO"/>
</dbReference>
<dbReference type="RefSeq" id="WP_093141287.1">
    <property type="nucleotide sequence ID" value="NZ_BMWO01000001.1"/>
</dbReference>
<dbReference type="EMBL" id="FNBA01000001">
    <property type="protein sequence ID" value="SDE51284.1"/>
    <property type="molecule type" value="Genomic_DNA"/>
</dbReference>
<dbReference type="AlphaFoldDB" id="A0A1G7DIA2"/>
<accession>A0A1G7DIA2</accession>
<evidence type="ECO:0000256" key="7">
    <source>
        <dbReference type="HAMAP-Rule" id="MF_00201"/>
    </source>
</evidence>
<dbReference type="NCBIfam" id="TIGR00613">
    <property type="entry name" value="reco"/>
    <property type="match status" value="1"/>
</dbReference>
<proteinExistence type="inferred from homology"/>
<dbReference type="GO" id="GO:0006310">
    <property type="term" value="P:DNA recombination"/>
    <property type="evidence" value="ECO:0007669"/>
    <property type="project" value="UniProtKB-UniRule"/>
</dbReference>
<dbReference type="Pfam" id="PF11967">
    <property type="entry name" value="RecO_N"/>
    <property type="match status" value="1"/>
</dbReference>
<dbReference type="SUPFAM" id="SSF57863">
    <property type="entry name" value="ArfGap/RecO-like zinc finger"/>
    <property type="match status" value="1"/>
</dbReference>
<reference evidence="9 10" key="1">
    <citation type="submission" date="2016-10" db="EMBL/GenBank/DDBJ databases">
        <authorList>
            <person name="de Groot N.N."/>
        </authorList>
    </citation>
    <scope>NUCLEOTIDE SEQUENCE [LARGE SCALE GENOMIC DNA]</scope>
    <source>
        <strain evidence="9 10">DSM 16195</strain>
    </source>
</reference>
<sequence>MVVTTKAIVFSALKFGEADLIVTCFTEKEGVKSYLLRGVLKSKKGKLKASYFQPLTQLEIVAFHKNKGTLERMQEAKVFLPYQSLHTNVVKTGVVMFLSEMLKNCIKEEEPNPDLYEYLENAFVWLDNHDDIANFHILFLLKLSAHLGFFPDTSTIEAHYFNLLEGCFQQNKTNSYCENEAVVRDFKPFFGINFDAISQIKLTKKARLDVLNMLLQYYQLHVQGYAKPKSLLVLNQLFN</sequence>
<dbReference type="InterPro" id="IPR012340">
    <property type="entry name" value="NA-bd_OB-fold"/>
</dbReference>
<evidence type="ECO:0000313" key="10">
    <source>
        <dbReference type="Proteomes" id="UP000199321"/>
    </source>
</evidence>
<evidence type="ECO:0000256" key="6">
    <source>
        <dbReference type="ARBA" id="ARBA00033409"/>
    </source>
</evidence>
<keyword evidence="5 7" id="KW-0234">DNA repair</keyword>
<dbReference type="OrthoDB" id="9789152at2"/>
<dbReference type="Proteomes" id="UP000199321">
    <property type="component" value="Unassembled WGS sequence"/>
</dbReference>
<evidence type="ECO:0000313" key="9">
    <source>
        <dbReference type="EMBL" id="SDE51284.1"/>
    </source>
</evidence>
<name>A0A1G7DIA2_9FLAO</name>
<dbReference type="SUPFAM" id="SSF50249">
    <property type="entry name" value="Nucleic acid-binding proteins"/>
    <property type="match status" value="1"/>
</dbReference>
<dbReference type="Gene3D" id="1.20.1440.120">
    <property type="entry name" value="Recombination protein O, C-terminal domain"/>
    <property type="match status" value="1"/>
</dbReference>
<keyword evidence="4 7" id="KW-0233">DNA recombination</keyword>
<evidence type="ECO:0000256" key="4">
    <source>
        <dbReference type="ARBA" id="ARBA00023172"/>
    </source>
</evidence>
<evidence type="ECO:0000256" key="2">
    <source>
        <dbReference type="ARBA" id="ARBA00021310"/>
    </source>
</evidence>
<feature type="domain" description="DNA replication/recombination mediator RecO N-terminal" evidence="8">
    <location>
        <begin position="1"/>
        <end position="78"/>
    </location>
</feature>
<dbReference type="HAMAP" id="MF_00201">
    <property type="entry name" value="RecO"/>
    <property type="match status" value="1"/>
</dbReference>
<organism evidence="9 10">
    <name type="scientific">Ulvibacter litoralis</name>
    <dbReference type="NCBI Taxonomy" id="227084"/>
    <lineage>
        <taxon>Bacteria</taxon>
        <taxon>Pseudomonadati</taxon>
        <taxon>Bacteroidota</taxon>
        <taxon>Flavobacteriia</taxon>
        <taxon>Flavobacteriales</taxon>
        <taxon>Flavobacteriaceae</taxon>
        <taxon>Ulvibacter</taxon>
    </lineage>
</organism>
<keyword evidence="3 7" id="KW-0227">DNA damage</keyword>
<evidence type="ECO:0000256" key="1">
    <source>
        <dbReference type="ARBA" id="ARBA00007452"/>
    </source>
</evidence>
<dbReference type="Gene3D" id="2.40.50.140">
    <property type="entry name" value="Nucleic acid-binding proteins"/>
    <property type="match status" value="1"/>
</dbReference>
<dbReference type="GO" id="GO:0006302">
    <property type="term" value="P:double-strand break repair"/>
    <property type="evidence" value="ECO:0007669"/>
    <property type="project" value="TreeGrafter"/>
</dbReference>